<keyword evidence="3" id="KW-1185">Reference proteome</keyword>
<sequence length="392" mass="41722">MPSSSRRRFLASLGAASAALSGCLSGGRSPPSGDLGRVDGSWSMVGRGPGHSRRVADGPTDPETVWLSDIEGARATGTPAVVDERLYLPVDAVSDHSRYRHRLHTLSVATGEEQWQVPLRSNLNGPPAVRGDHVVVTARRSPHRGRIVCFEGRYGGEHWLLDVDARLTAPPTIDGALAYVPDWAGRVHALSVFDGSVRWSRRVGDDDHGPTFAEPVAVGDGALYVGSRSGTTGVTALDADTGEELWHRSTPAVVAGPVVHGDRVVVRTRRLVVSFDADGTRRWSVSVPDSGVGPVAATEQHVYVPGRGRVDAIDRAGETAWTYEPSDAWVGRPTVVGDSVVVRGRDSLVGLSRATGDERWTRSPDGTGRTVVTPNAMFLSGYRGRVLALGDG</sequence>
<dbReference type="InterPro" id="IPR018391">
    <property type="entry name" value="PQQ_b-propeller_rpt"/>
</dbReference>
<proteinExistence type="predicted"/>
<feature type="domain" description="Pyrrolo-quinoline quinone repeat" evidence="1">
    <location>
        <begin position="63"/>
        <end position="228"/>
    </location>
</feature>
<dbReference type="InterPro" id="IPR011047">
    <property type="entry name" value="Quinoprotein_ADH-like_sf"/>
</dbReference>
<dbReference type="RefSeq" id="WP_256399384.1">
    <property type="nucleotide sequence ID" value="NZ_JANHJR010000002.1"/>
</dbReference>
<dbReference type="InterPro" id="IPR015943">
    <property type="entry name" value="WD40/YVTN_repeat-like_dom_sf"/>
</dbReference>
<evidence type="ECO:0000259" key="1">
    <source>
        <dbReference type="Pfam" id="PF13360"/>
    </source>
</evidence>
<dbReference type="PROSITE" id="PS51257">
    <property type="entry name" value="PROKAR_LIPOPROTEIN"/>
    <property type="match status" value="1"/>
</dbReference>
<evidence type="ECO:0000313" key="3">
    <source>
        <dbReference type="Proteomes" id="UP001597034"/>
    </source>
</evidence>
<dbReference type="Gene3D" id="2.130.10.10">
    <property type="entry name" value="YVTN repeat-like/Quinoprotein amine dehydrogenase"/>
    <property type="match status" value="2"/>
</dbReference>
<dbReference type="Proteomes" id="UP001597034">
    <property type="component" value="Unassembled WGS sequence"/>
</dbReference>
<protein>
    <submittedName>
        <fullName evidence="2">PQQ-binding-like beta-propeller repeat protein</fullName>
    </submittedName>
</protein>
<comment type="caution">
    <text evidence="2">The sequence shown here is derived from an EMBL/GenBank/DDBJ whole genome shotgun (WGS) entry which is preliminary data.</text>
</comment>
<dbReference type="EMBL" id="JBHUDO010000001">
    <property type="protein sequence ID" value="MFD1644101.1"/>
    <property type="molecule type" value="Genomic_DNA"/>
</dbReference>
<evidence type="ECO:0000313" key="2">
    <source>
        <dbReference type="EMBL" id="MFD1644101.1"/>
    </source>
</evidence>
<dbReference type="SUPFAM" id="SSF50998">
    <property type="entry name" value="Quinoprotein alcohol dehydrogenase-like"/>
    <property type="match status" value="2"/>
</dbReference>
<dbReference type="PANTHER" id="PTHR34512">
    <property type="entry name" value="CELL SURFACE PROTEIN"/>
    <property type="match status" value="1"/>
</dbReference>
<name>A0ABD6DGY0_9EURY</name>
<dbReference type="PROSITE" id="PS51318">
    <property type="entry name" value="TAT"/>
    <property type="match status" value="1"/>
</dbReference>
<dbReference type="Pfam" id="PF13360">
    <property type="entry name" value="PQQ_2"/>
    <property type="match status" value="2"/>
</dbReference>
<feature type="domain" description="Pyrrolo-quinoline quinone repeat" evidence="1">
    <location>
        <begin position="272"/>
        <end position="378"/>
    </location>
</feature>
<reference evidence="2 3" key="1">
    <citation type="journal article" date="2019" name="Int. J. Syst. Evol. Microbiol.">
        <title>The Global Catalogue of Microorganisms (GCM) 10K type strain sequencing project: providing services to taxonomists for standard genome sequencing and annotation.</title>
        <authorList>
            <consortium name="The Broad Institute Genomics Platform"/>
            <consortium name="The Broad Institute Genome Sequencing Center for Infectious Disease"/>
            <person name="Wu L."/>
            <person name="Ma J."/>
        </authorList>
    </citation>
    <scope>NUCLEOTIDE SEQUENCE [LARGE SCALE GENOMIC DNA]</scope>
    <source>
        <strain evidence="2 3">CGMCC 1.10390</strain>
    </source>
</reference>
<dbReference type="InterPro" id="IPR006311">
    <property type="entry name" value="TAT_signal"/>
</dbReference>
<dbReference type="PANTHER" id="PTHR34512:SF30">
    <property type="entry name" value="OUTER MEMBRANE PROTEIN ASSEMBLY FACTOR BAMB"/>
    <property type="match status" value="1"/>
</dbReference>
<dbReference type="SMART" id="SM00564">
    <property type="entry name" value="PQQ"/>
    <property type="match status" value="6"/>
</dbReference>
<gene>
    <name evidence="2" type="ORF">ACFSBL_00225</name>
</gene>
<accession>A0ABD6DGY0</accession>
<organism evidence="2 3">
    <name type="scientific">Haloarchaeobius litoreus</name>
    <dbReference type="NCBI Taxonomy" id="755306"/>
    <lineage>
        <taxon>Archaea</taxon>
        <taxon>Methanobacteriati</taxon>
        <taxon>Methanobacteriota</taxon>
        <taxon>Stenosarchaea group</taxon>
        <taxon>Halobacteria</taxon>
        <taxon>Halobacteriales</taxon>
        <taxon>Halorubellaceae</taxon>
        <taxon>Haloarchaeobius</taxon>
    </lineage>
</organism>
<dbReference type="InterPro" id="IPR002372">
    <property type="entry name" value="PQQ_rpt_dom"/>
</dbReference>
<dbReference type="AlphaFoldDB" id="A0ABD6DGY0"/>